<keyword evidence="1" id="KW-1133">Transmembrane helix</keyword>
<organism evidence="2 3">
    <name type="scientific">Lacticaseibacillus baoqingensis</name>
    <dbReference type="NCBI Taxonomy" id="2486013"/>
    <lineage>
        <taxon>Bacteria</taxon>
        <taxon>Bacillati</taxon>
        <taxon>Bacillota</taxon>
        <taxon>Bacilli</taxon>
        <taxon>Lactobacillales</taxon>
        <taxon>Lactobacillaceae</taxon>
        <taxon>Lacticaseibacillus</taxon>
    </lineage>
</organism>
<keyword evidence="1" id="KW-0472">Membrane</keyword>
<comment type="caution">
    <text evidence="2">The sequence shown here is derived from an EMBL/GenBank/DDBJ whole genome shotgun (WGS) entry which is preliminary data.</text>
</comment>
<protein>
    <recommendedName>
        <fullName evidence="4">DUF3784 domain-containing protein</fullName>
    </recommendedName>
</protein>
<feature type="transmembrane region" description="Helical" evidence="1">
    <location>
        <begin position="6"/>
        <end position="22"/>
    </location>
</feature>
<evidence type="ECO:0000256" key="1">
    <source>
        <dbReference type="SAM" id="Phobius"/>
    </source>
</evidence>
<evidence type="ECO:0008006" key="4">
    <source>
        <dbReference type="Google" id="ProtNLM"/>
    </source>
</evidence>
<dbReference type="EMBL" id="JBHTON010000010">
    <property type="protein sequence ID" value="MFD1484494.1"/>
    <property type="molecule type" value="Genomic_DNA"/>
</dbReference>
<sequence length="95" mass="10234">MLTVIMLIYAIVLVALAAYLYTHRQHDFLTLKTVPEKLGQTLAAYATVLVVAALIAIVSAFVAITWLKLAALVLGALTVGVLGLNLPKYINPDQE</sequence>
<feature type="transmembrane region" description="Helical" evidence="1">
    <location>
        <begin position="69"/>
        <end position="86"/>
    </location>
</feature>
<feature type="transmembrane region" description="Helical" evidence="1">
    <location>
        <begin position="42"/>
        <end position="63"/>
    </location>
</feature>
<keyword evidence="3" id="KW-1185">Reference proteome</keyword>
<reference evidence="3" key="1">
    <citation type="journal article" date="2019" name="Int. J. Syst. Evol. Microbiol.">
        <title>The Global Catalogue of Microorganisms (GCM) 10K type strain sequencing project: providing services to taxonomists for standard genome sequencing and annotation.</title>
        <authorList>
            <consortium name="The Broad Institute Genomics Platform"/>
            <consortium name="The Broad Institute Genome Sequencing Center for Infectious Disease"/>
            <person name="Wu L."/>
            <person name="Ma J."/>
        </authorList>
    </citation>
    <scope>NUCLEOTIDE SEQUENCE [LARGE SCALE GENOMIC DNA]</scope>
    <source>
        <strain evidence="3">CCM 8903</strain>
    </source>
</reference>
<accession>A0ABW4E3M1</accession>
<name>A0ABW4E3M1_9LACO</name>
<evidence type="ECO:0000313" key="3">
    <source>
        <dbReference type="Proteomes" id="UP001597252"/>
    </source>
</evidence>
<dbReference type="Proteomes" id="UP001597252">
    <property type="component" value="Unassembled WGS sequence"/>
</dbReference>
<proteinExistence type="predicted"/>
<evidence type="ECO:0000313" key="2">
    <source>
        <dbReference type="EMBL" id="MFD1484494.1"/>
    </source>
</evidence>
<gene>
    <name evidence="2" type="ORF">ACFQ5J_04510</name>
</gene>
<keyword evidence="1" id="KW-0812">Transmembrane</keyword>
<dbReference type="RefSeq" id="WP_125754004.1">
    <property type="nucleotide sequence ID" value="NZ_JBHTON010000010.1"/>
</dbReference>